<proteinExistence type="predicted"/>
<sequence length="150" mass="16813">MRRIIHTFILAFQFIILPAVFTACKDDGGNISPLQEVTPAFSWEENSFLLETDNGWGITRFSNRIALSNFSQKRQYHLSWNGGSGAGEKTSGVLRIAEAGKKLQTILLDKLLIEDIDGMYYNIHFQKDEKTGTLLLSLKSATKLFSVLLA</sequence>
<reference evidence="2 3" key="1">
    <citation type="submission" date="2018-08" db="EMBL/GenBank/DDBJ databases">
        <title>A genome reference for cultivated species of the human gut microbiota.</title>
        <authorList>
            <person name="Zou Y."/>
            <person name="Xue W."/>
            <person name="Luo G."/>
        </authorList>
    </citation>
    <scope>NUCLEOTIDE SEQUENCE [LARGE SCALE GENOMIC DNA]</scope>
    <source>
        <strain evidence="2 3">AF05-4</strain>
    </source>
</reference>
<comment type="caution">
    <text evidence="2">The sequence shown here is derived from an EMBL/GenBank/DDBJ whole genome shotgun (WGS) entry which is preliminary data.</text>
</comment>
<protein>
    <submittedName>
        <fullName evidence="2">Uncharacterized protein</fullName>
    </submittedName>
</protein>
<keyword evidence="1" id="KW-0732">Signal</keyword>
<dbReference type="RefSeq" id="WP_117902668.1">
    <property type="nucleotide sequence ID" value="NZ_QSBD01000039.1"/>
</dbReference>
<dbReference type="PROSITE" id="PS51257">
    <property type="entry name" value="PROKAR_LIPOPROTEIN"/>
    <property type="match status" value="1"/>
</dbReference>
<feature type="non-terminal residue" evidence="2">
    <location>
        <position position="150"/>
    </location>
</feature>
<dbReference type="EMBL" id="QSBD01000039">
    <property type="protein sequence ID" value="RGW93282.1"/>
    <property type="molecule type" value="Genomic_DNA"/>
</dbReference>
<evidence type="ECO:0000313" key="3">
    <source>
        <dbReference type="Proteomes" id="UP000284777"/>
    </source>
</evidence>
<name>A0A413DUV0_BACSE</name>
<feature type="signal peptide" evidence="1">
    <location>
        <begin position="1"/>
        <end position="22"/>
    </location>
</feature>
<feature type="chain" id="PRO_5018995181" evidence="1">
    <location>
        <begin position="23"/>
        <end position="150"/>
    </location>
</feature>
<dbReference type="AlphaFoldDB" id="A0A413DUV0"/>
<gene>
    <name evidence="2" type="ORF">DWV41_15770</name>
</gene>
<evidence type="ECO:0000313" key="2">
    <source>
        <dbReference type="EMBL" id="RGW93282.1"/>
    </source>
</evidence>
<evidence type="ECO:0000256" key="1">
    <source>
        <dbReference type="SAM" id="SignalP"/>
    </source>
</evidence>
<dbReference type="Proteomes" id="UP000284777">
    <property type="component" value="Unassembled WGS sequence"/>
</dbReference>
<accession>A0A413DUV0</accession>
<organism evidence="2 3">
    <name type="scientific">Bacteroides stercoris</name>
    <dbReference type="NCBI Taxonomy" id="46506"/>
    <lineage>
        <taxon>Bacteria</taxon>
        <taxon>Pseudomonadati</taxon>
        <taxon>Bacteroidota</taxon>
        <taxon>Bacteroidia</taxon>
        <taxon>Bacteroidales</taxon>
        <taxon>Bacteroidaceae</taxon>
        <taxon>Bacteroides</taxon>
    </lineage>
</organism>